<reference evidence="5" key="3">
    <citation type="journal article" date="2009" name="Nature">
        <title>The Schistosoma japonicum genome reveals features of host-parasite interplay.</title>
        <authorList>
            <person name="Liu F."/>
            <person name="Zhou Y."/>
            <person name="Wang Z.Q."/>
            <person name="Lu G."/>
            <person name="Zheng H."/>
            <person name="Brindley P.J."/>
            <person name="McManus D.P."/>
            <person name="Blair D."/>
            <person name="Zhang Q.H."/>
            <person name="Zhong Y."/>
            <person name="Wang S."/>
            <person name="Han Z.G."/>
            <person name="Chen Z."/>
        </authorList>
    </citation>
    <scope>NUCLEOTIDE SEQUENCE</scope>
    <source>
        <strain evidence="5">Anhui</strain>
    </source>
</reference>
<reference evidence="4" key="1">
    <citation type="submission" date="2004-11" db="EMBL/GenBank/DDBJ databases">
        <title>The full-length cDNA sequences of Schistosoma japonicum genes.</title>
        <authorList>
            <person name="Han Z."/>
        </authorList>
    </citation>
    <scope>NUCLEOTIDE SEQUENCE</scope>
</reference>
<dbReference type="EMBL" id="FN318416">
    <property type="protein sequence ID" value="CAX74145.1"/>
    <property type="molecule type" value="mRNA"/>
</dbReference>
<organism evidence="4">
    <name type="scientific">Schistosoma japonicum</name>
    <name type="common">Blood fluke</name>
    <dbReference type="NCBI Taxonomy" id="6182"/>
    <lineage>
        <taxon>Eukaryota</taxon>
        <taxon>Metazoa</taxon>
        <taxon>Spiralia</taxon>
        <taxon>Lophotrochozoa</taxon>
        <taxon>Platyhelminthes</taxon>
        <taxon>Trematoda</taxon>
        <taxon>Digenea</taxon>
        <taxon>Strigeidida</taxon>
        <taxon>Schistosomatoidea</taxon>
        <taxon>Schistosomatidae</taxon>
        <taxon>Schistosoma</taxon>
    </lineage>
</organism>
<evidence type="ECO:0000313" key="4">
    <source>
        <dbReference type="EMBL" id="AAW26902.1"/>
    </source>
</evidence>
<keyword evidence="3" id="KW-0496">Mitochondrion</keyword>
<evidence type="ECO:0000256" key="1">
    <source>
        <dbReference type="ARBA" id="ARBA00007347"/>
    </source>
</evidence>
<dbReference type="EMBL" id="FN318415">
    <property type="protein sequence ID" value="CAX74144.1"/>
    <property type="molecule type" value="mRNA"/>
</dbReference>
<accession>Q5DBA4</accession>
<sequence length="130" mass="15627">MGVLFSRRESVEFTLMPSEEICGPLGLGDPESREITKVEEESLIPALMNDRLRTKQCAMFWDEWSNCTQKYYWTAIYICQKDFHQALECNKRYLQDPQFFEEMKNLYLKMRSDYRRTGLEQRIVRDNYPS</sequence>
<dbReference type="AlphaFoldDB" id="Q5DBA4"/>
<dbReference type="Pfam" id="PF08583">
    <property type="entry name" value="Cmc1"/>
    <property type="match status" value="1"/>
</dbReference>
<evidence type="ECO:0000256" key="2">
    <source>
        <dbReference type="ARBA" id="ARBA00023157"/>
    </source>
</evidence>
<dbReference type="InterPro" id="IPR013892">
    <property type="entry name" value="Cyt_c_biogenesis_Cmc1-like"/>
</dbReference>
<evidence type="ECO:0000256" key="3">
    <source>
        <dbReference type="RuleBase" id="RU364104"/>
    </source>
</evidence>
<name>Q5DBA4_SCHJA</name>
<protein>
    <recommendedName>
        <fullName evidence="3">COX assembly mitochondrial protein</fullName>
    </recommendedName>
</protein>
<comment type="subcellular location">
    <subcellularLocation>
        <location evidence="3">Mitochondrion</location>
    </subcellularLocation>
</comment>
<proteinExistence type="evidence at transcript level"/>
<comment type="similarity">
    <text evidence="1 3">Belongs to the CMC family.</text>
</comment>
<evidence type="ECO:0000313" key="5">
    <source>
        <dbReference type="EMBL" id="CAX74144.1"/>
    </source>
</evidence>
<keyword evidence="2" id="KW-1015">Disulfide bond</keyword>
<dbReference type="EMBL" id="AY815170">
    <property type="protein sequence ID" value="AAW26902.1"/>
    <property type="molecule type" value="mRNA"/>
</dbReference>
<reference evidence="4" key="2">
    <citation type="journal article" date="2006" name="PLoS Pathog.">
        <title>New perspectives on host-parasite interplay by comparative transcriptomic and proteomic analyses of Schistosoma japonicum.</title>
        <authorList>
            <person name="Liu F."/>
            <person name="Lu J."/>
            <person name="Hu W."/>
            <person name="Wang S.Y."/>
            <person name="Cui S.J."/>
            <person name="Chi M."/>
            <person name="Yan Q."/>
            <person name="Wang X.R."/>
            <person name="Song H.D."/>
            <person name="Xu X.N."/>
            <person name="Wang J.J."/>
            <person name="Zhang X.L."/>
            <person name="Zhang X."/>
            <person name="Wang Z.Q."/>
            <person name="Xue C.L."/>
            <person name="Brindley P.J."/>
            <person name="McManus D.P."/>
            <person name="Yang P.Y."/>
            <person name="Feng Z."/>
            <person name="Chen Z."/>
            <person name="Han Z.G."/>
        </authorList>
    </citation>
    <scope>NUCLEOTIDE SEQUENCE</scope>
</reference>
<reference evidence="5" key="4">
    <citation type="submission" date="2009-03" db="EMBL/GenBank/DDBJ databases">
        <authorList>
            <person name="Gang L."/>
        </authorList>
    </citation>
    <scope>NUCLEOTIDE SEQUENCE</scope>
    <source>
        <strain evidence="5">Anhui</strain>
    </source>
</reference>
<dbReference type="GO" id="GO:0005739">
    <property type="term" value="C:mitochondrion"/>
    <property type="evidence" value="ECO:0007669"/>
    <property type="project" value="UniProtKB-SubCell"/>
</dbReference>